<keyword evidence="3" id="KW-0597">Phosphoprotein</keyword>
<dbReference type="InterPro" id="IPR036890">
    <property type="entry name" value="HATPase_C_sf"/>
</dbReference>
<dbReference type="RefSeq" id="WP_131154180.1">
    <property type="nucleotide sequence ID" value="NZ_CP036402.1"/>
</dbReference>
<evidence type="ECO:0000256" key="2">
    <source>
        <dbReference type="ARBA" id="ARBA00012438"/>
    </source>
</evidence>
<keyword evidence="4" id="KW-0808">Transferase</keyword>
<keyword evidence="6" id="KW-0418">Kinase</keyword>
<comment type="catalytic activity">
    <reaction evidence="1">
        <text>ATP + protein L-histidine = ADP + protein N-phospho-L-histidine.</text>
        <dbReference type="EC" id="2.7.13.3"/>
    </reaction>
</comment>
<proteinExistence type="predicted"/>
<dbReference type="Pfam" id="PF07568">
    <property type="entry name" value="HisKA_2"/>
    <property type="match status" value="1"/>
</dbReference>
<evidence type="ECO:0000256" key="4">
    <source>
        <dbReference type="ARBA" id="ARBA00022679"/>
    </source>
</evidence>
<dbReference type="Pfam" id="PF02518">
    <property type="entry name" value="HATPase_c"/>
    <property type="match status" value="1"/>
</dbReference>
<sequence length="488" mass="53828">MSLPEDLLRDRVGLREDAIAHLQSLLSDWQILADLSFADLLLWVPVPHEGVRESFLCVGQMRPYTAQTIYAEDLVGEVYDVRQRPMLGRAVHEQRVIRDADPDWSLGVPVREEAIPVRFRDEVVAVISREANVSTARSPSQLELTYLQTASQFAQMLADGTFPYPEQEPEEREYLLRVGDGTLRVDETATVTFASPNGISAYRRLGTLDKVTGHALDAFDPAPEDLRAGLEHGRPVDDEVERERAVIRRRLLPLIEAGNVVGGLLLVREVTELRRHERALRVKDATIREIHHRVKNNLQTVASLLRLQARRLGSGEARAALNESVRRITSIALVHETLSQESRERLPFGGITERIVRMLGEGLSDPDAPVQFAVEGDPGELPAEVATPLALVLTELLQNSVEHAFPSSEGRGKDGATGGRIVVGFERGSTTLRVLVSDDGVGMPTDLDESAHLGLRIARTLAESELGGTFEPLEQETGTAIELVLPLP</sequence>
<feature type="domain" description="Histidine kinase" evidence="8">
    <location>
        <begin position="289"/>
        <end position="488"/>
    </location>
</feature>
<dbReference type="OrthoDB" id="9767435at2"/>
<dbReference type="EC" id="2.7.13.3" evidence="2"/>
<dbReference type="Gene3D" id="3.30.450.280">
    <property type="entry name" value="GAF domain"/>
    <property type="match status" value="1"/>
</dbReference>
<dbReference type="KEGG" id="erz:ER308_06280"/>
<dbReference type="AlphaFoldDB" id="A0A411YD65"/>
<accession>A0A411YD65</accession>
<dbReference type="PANTHER" id="PTHR41523:SF8">
    <property type="entry name" value="ETHYLENE RESPONSE SENSOR PROTEIN"/>
    <property type="match status" value="1"/>
</dbReference>
<dbReference type="InterPro" id="IPR011495">
    <property type="entry name" value="Sig_transdc_His_kin_sub2_dim/P"/>
</dbReference>
<evidence type="ECO:0000256" key="7">
    <source>
        <dbReference type="ARBA" id="ARBA00022840"/>
    </source>
</evidence>
<dbReference type="GO" id="GO:0005524">
    <property type="term" value="F:ATP binding"/>
    <property type="evidence" value="ECO:0007669"/>
    <property type="project" value="UniProtKB-KW"/>
</dbReference>
<evidence type="ECO:0000259" key="8">
    <source>
        <dbReference type="PROSITE" id="PS50109"/>
    </source>
</evidence>
<dbReference type="InterPro" id="IPR003594">
    <property type="entry name" value="HATPase_dom"/>
</dbReference>
<dbReference type="PROSITE" id="PS50109">
    <property type="entry name" value="HIS_KIN"/>
    <property type="match status" value="1"/>
</dbReference>
<protein>
    <recommendedName>
        <fullName evidence="2">histidine kinase</fullName>
        <ecNumber evidence="2">2.7.13.3</ecNumber>
    </recommendedName>
</protein>
<keyword evidence="7" id="KW-0067">ATP-binding</keyword>
<keyword evidence="5" id="KW-0547">Nucleotide-binding</keyword>
<dbReference type="Gene3D" id="3.30.565.10">
    <property type="entry name" value="Histidine kinase-like ATPase, C-terminal domain"/>
    <property type="match status" value="1"/>
</dbReference>
<dbReference type="Gene3D" id="3.30.450.20">
    <property type="entry name" value="PAS domain"/>
    <property type="match status" value="1"/>
</dbReference>
<evidence type="ECO:0000256" key="5">
    <source>
        <dbReference type="ARBA" id="ARBA00022741"/>
    </source>
</evidence>
<dbReference type="GO" id="GO:0004673">
    <property type="term" value="F:protein histidine kinase activity"/>
    <property type="evidence" value="ECO:0007669"/>
    <property type="project" value="UniProtKB-EC"/>
</dbReference>
<reference evidence="9 10" key="1">
    <citation type="submission" date="2019-01" db="EMBL/GenBank/DDBJ databases">
        <title>Egibacter rhizosphaerae EGI 80759T.</title>
        <authorList>
            <person name="Chen D.-D."/>
            <person name="Tian Y."/>
            <person name="Jiao J.-Y."/>
            <person name="Zhang X.-T."/>
            <person name="Zhang Y.-G."/>
            <person name="Zhang Y."/>
            <person name="Xiao M."/>
            <person name="Shu W.-S."/>
            <person name="Li W.-J."/>
        </authorList>
    </citation>
    <scope>NUCLEOTIDE SEQUENCE [LARGE SCALE GENOMIC DNA]</scope>
    <source>
        <strain evidence="9 10">EGI 80759</strain>
    </source>
</reference>
<evidence type="ECO:0000313" key="10">
    <source>
        <dbReference type="Proteomes" id="UP000291469"/>
    </source>
</evidence>
<dbReference type="Pfam" id="PF12282">
    <property type="entry name" value="GAF_PdtaS"/>
    <property type="match status" value="1"/>
</dbReference>
<gene>
    <name evidence="9" type="ORF">ER308_06280</name>
</gene>
<dbReference type="SUPFAM" id="SSF55874">
    <property type="entry name" value="ATPase domain of HSP90 chaperone/DNA topoisomerase II/histidine kinase"/>
    <property type="match status" value="1"/>
</dbReference>
<organism evidence="9 10">
    <name type="scientific">Egibacter rhizosphaerae</name>
    <dbReference type="NCBI Taxonomy" id="1670831"/>
    <lineage>
        <taxon>Bacteria</taxon>
        <taxon>Bacillati</taxon>
        <taxon>Actinomycetota</taxon>
        <taxon>Nitriliruptoria</taxon>
        <taxon>Egibacterales</taxon>
        <taxon>Egibacteraceae</taxon>
        <taxon>Egibacter</taxon>
    </lineage>
</organism>
<dbReference type="InterPro" id="IPR005467">
    <property type="entry name" value="His_kinase_dom"/>
</dbReference>
<dbReference type="InterPro" id="IPR022066">
    <property type="entry name" value="PdtaS_GAF"/>
</dbReference>
<evidence type="ECO:0000313" key="9">
    <source>
        <dbReference type="EMBL" id="QBI19183.1"/>
    </source>
</evidence>
<evidence type="ECO:0000256" key="6">
    <source>
        <dbReference type="ARBA" id="ARBA00022777"/>
    </source>
</evidence>
<dbReference type="EMBL" id="CP036402">
    <property type="protein sequence ID" value="QBI19183.1"/>
    <property type="molecule type" value="Genomic_DNA"/>
</dbReference>
<dbReference type="PANTHER" id="PTHR41523">
    <property type="entry name" value="TWO-COMPONENT SYSTEM SENSOR PROTEIN"/>
    <property type="match status" value="1"/>
</dbReference>
<evidence type="ECO:0000256" key="3">
    <source>
        <dbReference type="ARBA" id="ARBA00022553"/>
    </source>
</evidence>
<dbReference type="SMART" id="SM00911">
    <property type="entry name" value="HWE_HK"/>
    <property type="match status" value="1"/>
</dbReference>
<keyword evidence="10" id="KW-1185">Reference proteome</keyword>
<name>A0A411YD65_9ACTN</name>
<evidence type="ECO:0000256" key="1">
    <source>
        <dbReference type="ARBA" id="ARBA00000085"/>
    </source>
</evidence>
<dbReference type="InterPro" id="IPR011102">
    <property type="entry name" value="Sig_transdc_His_kinase_HWE"/>
</dbReference>
<dbReference type="Proteomes" id="UP000291469">
    <property type="component" value="Chromosome"/>
</dbReference>
<dbReference type="InterPro" id="IPR038424">
    <property type="entry name" value="H_kinase_PdtaS_GAF_sf"/>
</dbReference>